<dbReference type="PANTHER" id="PTHR46890:SF50">
    <property type="entry name" value="RNA-DIRECTED DNA POLYMERASE, EUKARYOTA, REVERSE TRANSCRIPTASE ZINC-BINDING DOMAIN PROTEIN-RELATED"/>
    <property type="match status" value="1"/>
</dbReference>
<dbReference type="AlphaFoldDB" id="A0A2N9F4J0"/>
<dbReference type="Pfam" id="PF13966">
    <property type="entry name" value="zf-RVT"/>
    <property type="match status" value="1"/>
</dbReference>
<name>A0A2N9F4J0_FAGSY</name>
<sequence>MGEGAAKSFAAIASGPRRNTGGGSIKEKEIVSENIPDFEQQSKPNPNLNKLTLNMENWLYGRNKGDGGSLHLSLNIHLICGPNGDWRVQHTSIGDSTATNVSSKPKGPSHLAGSQTNLGFGSSGASTSYVKPKPSPITRPQMVWKPRQAHPKAPCNIEPTVISSGTDHTLTTTLEPSNKVETQLHDGKRISIPLSLICQPAMEEKRAPDSSDEPKVLLLEGFADMGCSGNGEFGVSKDEDEDNISVVWEDPEMAGDSGGVMETKLDLITKSTVRSLWGIHYVDWSYLGSEGASGGILLMWDHRIVEKVEEAVVRFSLSCKFKCVEDQFEWAFSGIYGLQTSRETRELWDELSGLSSWWGSPWCVGRDFNVIRFPSERLGADHFTPAMNDFSEFIFSLGLMDIPLEGGRYTWLPRLLSDHFPIMLESGKFLRGNRPFRFENMWLQAEGFGEMVRDCWESYQFEDCPLSADENLQKERIVADLERNALMNEISWRQKSRALWLREGDKNTKFFHRLANSNRRQNSISTLLINGELSSEPDAIADCITQFYQNLFSDVDCRRLYLDGLDFFMLSNEAIAGLERPFEEDEVIRVVHGFVGDKALGPDGFPMAFFQFCWDVVHMDIMQVLNYFHGMGSFERSLNATFLALIPKKVEAVEMKDFRPISLIGGIYKILAKLLANRLRLVLLTIISPSQNAFVQGCQILDSVFIASECLDNRLKQGVPRVLCDPLSPLLFVIVMKALSRLMNRAVHGGHLSGFRVGTSEGVEVMAISGLKINLGKSEMVPVRVVSNMEVLASILGCNCASLPMKYLGLPLGAKFKEFAIWNPIIEKMERRLVGWKRFVNQSAMVAWKFGICKDLIKLSWVSGCGDMVLTAKPFGDRWWMQNMGVCGVAGAPKRDKDAAIADLMSFGPSGLHWDFSFSRNVHDWELETLTSFMDLIYATSLNRMGEDHLCWECPSKHNFVVKRYYRSLSPHPSILFPWKLIWKAKVPPAFFSWTASLGKVLTIDNLWKRGLIIQDWCCMCKRSGESVNHLFLHCSVAMDLWALVFGMFGVQWVMPHSVLDLFCSWLGGA</sequence>
<evidence type="ECO:0000313" key="3">
    <source>
        <dbReference type="EMBL" id="SPC81704.1"/>
    </source>
</evidence>
<feature type="domain" description="Reverse transcriptase zinc-binding" evidence="2">
    <location>
        <begin position="960"/>
        <end position="1042"/>
    </location>
</feature>
<dbReference type="InterPro" id="IPR026960">
    <property type="entry name" value="RVT-Znf"/>
</dbReference>
<dbReference type="CDD" id="cd01650">
    <property type="entry name" value="RT_nLTR_like"/>
    <property type="match status" value="1"/>
</dbReference>
<proteinExistence type="predicted"/>
<protein>
    <recommendedName>
        <fullName evidence="2">Reverse transcriptase zinc-binding domain-containing protein</fullName>
    </recommendedName>
</protein>
<dbReference type="SUPFAM" id="SSF56219">
    <property type="entry name" value="DNase I-like"/>
    <property type="match status" value="1"/>
</dbReference>
<feature type="compositionally biased region" description="Polar residues" evidence="1">
    <location>
        <begin position="112"/>
        <end position="129"/>
    </location>
</feature>
<gene>
    <name evidence="3" type="ORF">FSB_LOCUS9586</name>
</gene>
<evidence type="ECO:0000256" key="1">
    <source>
        <dbReference type="SAM" id="MobiDB-lite"/>
    </source>
</evidence>
<dbReference type="PANTHER" id="PTHR46890">
    <property type="entry name" value="NON-LTR RETROLELEMENT REVERSE TRANSCRIPTASE-LIKE PROTEIN-RELATED"/>
    <property type="match status" value="1"/>
</dbReference>
<feature type="region of interest" description="Disordered" evidence="1">
    <location>
        <begin position="1"/>
        <end position="25"/>
    </location>
</feature>
<dbReference type="Gene3D" id="3.60.10.10">
    <property type="entry name" value="Endonuclease/exonuclease/phosphatase"/>
    <property type="match status" value="1"/>
</dbReference>
<organism evidence="3">
    <name type="scientific">Fagus sylvatica</name>
    <name type="common">Beechnut</name>
    <dbReference type="NCBI Taxonomy" id="28930"/>
    <lineage>
        <taxon>Eukaryota</taxon>
        <taxon>Viridiplantae</taxon>
        <taxon>Streptophyta</taxon>
        <taxon>Embryophyta</taxon>
        <taxon>Tracheophyta</taxon>
        <taxon>Spermatophyta</taxon>
        <taxon>Magnoliopsida</taxon>
        <taxon>eudicotyledons</taxon>
        <taxon>Gunneridae</taxon>
        <taxon>Pentapetalae</taxon>
        <taxon>rosids</taxon>
        <taxon>fabids</taxon>
        <taxon>Fagales</taxon>
        <taxon>Fagaceae</taxon>
        <taxon>Fagus</taxon>
    </lineage>
</organism>
<dbReference type="InterPro" id="IPR052343">
    <property type="entry name" value="Retrotransposon-Effector_Assoc"/>
</dbReference>
<feature type="region of interest" description="Disordered" evidence="1">
    <location>
        <begin position="96"/>
        <end position="168"/>
    </location>
</feature>
<dbReference type="EMBL" id="OIVN01000532">
    <property type="protein sequence ID" value="SPC81704.1"/>
    <property type="molecule type" value="Genomic_DNA"/>
</dbReference>
<reference evidence="3" key="1">
    <citation type="submission" date="2018-02" db="EMBL/GenBank/DDBJ databases">
        <authorList>
            <person name="Cohen D.B."/>
            <person name="Kent A.D."/>
        </authorList>
    </citation>
    <scope>NUCLEOTIDE SEQUENCE</scope>
</reference>
<accession>A0A2N9F4J0</accession>
<evidence type="ECO:0000259" key="2">
    <source>
        <dbReference type="Pfam" id="PF13966"/>
    </source>
</evidence>
<dbReference type="InterPro" id="IPR036691">
    <property type="entry name" value="Endo/exonu/phosph_ase_sf"/>
</dbReference>